<dbReference type="OrthoDB" id="2756873at2759"/>
<keyword evidence="3" id="KW-1185">Reference proteome</keyword>
<evidence type="ECO:0000313" key="3">
    <source>
        <dbReference type="Proteomes" id="UP001063166"/>
    </source>
</evidence>
<evidence type="ECO:0000256" key="1">
    <source>
        <dbReference type="SAM" id="MobiDB-lite"/>
    </source>
</evidence>
<dbReference type="EMBL" id="BRPK01000004">
    <property type="protein sequence ID" value="GLB37736.1"/>
    <property type="molecule type" value="Genomic_DNA"/>
</dbReference>
<feature type="region of interest" description="Disordered" evidence="1">
    <location>
        <begin position="40"/>
        <end position="68"/>
    </location>
</feature>
<gene>
    <name evidence="2" type="ORF">LshimejAT787_0407870</name>
</gene>
<feature type="compositionally biased region" description="Polar residues" evidence="1">
    <location>
        <begin position="46"/>
        <end position="58"/>
    </location>
</feature>
<evidence type="ECO:0000313" key="2">
    <source>
        <dbReference type="EMBL" id="GLB37736.1"/>
    </source>
</evidence>
<dbReference type="Proteomes" id="UP001063166">
    <property type="component" value="Unassembled WGS sequence"/>
</dbReference>
<accession>A0A9P3UNY1</accession>
<organism evidence="2 3">
    <name type="scientific">Lyophyllum shimeji</name>
    <name type="common">Hon-shimeji</name>
    <name type="synonym">Tricholoma shimeji</name>
    <dbReference type="NCBI Taxonomy" id="47721"/>
    <lineage>
        <taxon>Eukaryota</taxon>
        <taxon>Fungi</taxon>
        <taxon>Dikarya</taxon>
        <taxon>Basidiomycota</taxon>
        <taxon>Agaricomycotina</taxon>
        <taxon>Agaricomycetes</taxon>
        <taxon>Agaricomycetidae</taxon>
        <taxon>Agaricales</taxon>
        <taxon>Tricholomatineae</taxon>
        <taxon>Lyophyllaceae</taxon>
        <taxon>Lyophyllum</taxon>
    </lineage>
</organism>
<feature type="compositionally biased region" description="Basic residues" evidence="1">
    <location>
        <begin position="512"/>
        <end position="526"/>
    </location>
</feature>
<sequence>MDAASLRALARPALQKLAKENGVKANLKSDIIIELLLARQEKKSPSPESAENKTSSASLPPPLNRTAEEVVELPAAALPSPAPNHSTDSIATDRGPATINAGDDHQNDLVNGVPQADVAPDLENMALQYPSSPAYTFGTPESSMPGTPEPEAPAEVLEDVVRTMALIDEKDQKTLGRIAALRGLAFKLRGKAEALRTAIRSERARRQRIENYVAYWRTTHPEWSFEDVWEGQIRVYRTEEFEFEVTSTDDERMEEENQQFQAEARKAGMIPPAEPRRVASNIIATLPNGAGITPSADPLNVQRAGVSPPVCSPPRVQQNGKRRRDDDKEASEEQARYQHRTRSEEAEAHLPSQSGVLEHLTELPRGLINGGAIEISMQPVAAADKKKGKRRRENAENVDDSVRHRSRPRLAAHSASGDFKLASPRAQAHVDKGKAKMTPAQVEELLRESHGQWELHAQNEPEPSQAMATDLRVVQQKRDRALAMAVQNEEYSGLPVAAKPTTISSASSPPKPTRRSIRAASKRTGR</sequence>
<feature type="region of interest" description="Disordered" evidence="1">
    <location>
        <begin position="294"/>
        <end position="353"/>
    </location>
</feature>
<protein>
    <submittedName>
        <fullName evidence="2">Uncharacterized protein</fullName>
    </submittedName>
</protein>
<feature type="compositionally biased region" description="Basic and acidic residues" evidence="1">
    <location>
        <begin position="323"/>
        <end position="348"/>
    </location>
</feature>
<comment type="caution">
    <text evidence="2">The sequence shown here is derived from an EMBL/GenBank/DDBJ whole genome shotgun (WGS) entry which is preliminary data.</text>
</comment>
<name>A0A9P3UNY1_LYOSH</name>
<reference evidence="2" key="1">
    <citation type="submission" date="2022-07" db="EMBL/GenBank/DDBJ databases">
        <title>The genome of Lyophyllum shimeji provides insight into the initial evolution of ectomycorrhizal fungal genome.</title>
        <authorList>
            <person name="Kobayashi Y."/>
            <person name="Shibata T."/>
            <person name="Hirakawa H."/>
            <person name="Shigenobu S."/>
            <person name="Nishiyama T."/>
            <person name="Yamada A."/>
            <person name="Hasebe M."/>
            <person name="Kawaguchi M."/>
        </authorList>
    </citation>
    <scope>NUCLEOTIDE SEQUENCE</scope>
    <source>
        <strain evidence="2">AT787</strain>
    </source>
</reference>
<feature type="region of interest" description="Disordered" evidence="1">
    <location>
        <begin position="497"/>
        <end position="526"/>
    </location>
</feature>
<dbReference type="AlphaFoldDB" id="A0A9P3UNY1"/>
<feature type="region of interest" description="Disordered" evidence="1">
    <location>
        <begin position="380"/>
        <end position="435"/>
    </location>
</feature>
<proteinExistence type="predicted"/>